<keyword evidence="2" id="KW-1185">Reference proteome</keyword>
<gene>
    <name evidence="1" type="primary">Vigan.08G276400</name>
    <name evidence="1" type="ORF">VIGAN_08276400</name>
</gene>
<evidence type="ECO:0000313" key="2">
    <source>
        <dbReference type="Proteomes" id="UP000291084"/>
    </source>
</evidence>
<sequence>MKTENVYGCAAKLDVSLKRIHLMILDIFFSSSQAVTPCSCVLPPARKGNKNREKTRALVFKLNVCTLPASYVACLFQSSHHSLLSQDVTTLLPQKKMKVLPFTQNVTPLLLAYSIQPAVTPPTSVNQRDKQS</sequence>
<name>A0A0S3SSS9_PHAAN</name>
<evidence type="ECO:0000313" key="1">
    <source>
        <dbReference type="EMBL" id="BAT95919.1"/>
    </source>
</evidence>
<dbReference type="AlphaFoldDB" id="A0A0S3SSS9"/>
<proteinExistence type="predicted"/>
<dbReference type="EMBL" id="AP015041">
    <property type="protein sequence ID" value="BAT95919.1"/>
    <property type="molecule type" value="Genomic_DNA"/>
</dbReference>
<dbReference type="Proteomes" id="UP000291084">
    <property type="component" value="Chromosome 8"/>
</dbReference>
<accession>A0A0S3SSS9</accession>
<organism evidence="1 2">
    <name type="scientific">Vigna angularis var. angularis</name>
    <dbReference type="NCBI Taxonomy" id="157739"/>
    <lineage>
        <taxon>Eukaryota</taxon>
        <taxon>Viridiplantae</taxon>
        <taxon>Streptophyta</taxon>
        <taxon>Embryophyta</taxon>
        <taxon>Tracheophyta</taxon>
        <taxon>Spermatophyta</taxon>
        <taxon>Magnoliopsida</taxon>
        <taxon>eudicotyledons</taxon>
        <taxon>Gunneridae</taxon>
        <taxon>Pentapetalae</taxon>
        <taxon>rosids</taxon>
        <taxon>fabids</taxon>
        <taxon>Fabales</taxon>
        <taxon>Fabaceae</taxon>
        <taxon>Papilionoideae</taxon>
        <taxon>50 kb inversion clade</taxon>
        <taxon>NPAAA clade</taxon>
        <taxon>indigoferoid/millettioid clade</taxon>
        <taxon>Phaseoleae</taxon>
        <taxon>Vigna</taxon>
    </lineage>
</organism>
<reference evidence="1 2" key="1">
    <citation type="journal article" date="2015" name="Sci. Rep.">
        <title>The power of single molecule real-time sequencing technology in the de novo assembly of a eukaryotic genome.</title>
        <authorList>
            <person name="Sakai H."/>
            <person name="Naito K."/>
            <person name="Ogiso-Tanaka E."/>
            <person name="Takahashi Y."/>
            <person name="Iseki K."/>
            <person name="Muto C."/>
            <person name="Satou K."/>
            <person name="Teruya K."/>
            <person name="Shiroma A."/>
            <person name="Shimoji M."/>
            <person name="Hirano T."/>
            <person name="Itoh T."/>
            <person name="Kaga A."/>
            <person name="Tomooka N."/>
        </authorList>
    </citation>
    <scope>NUCLEOTIDE SEQUENCE [LARGE SCALE GENOMIC DNA]</scope>
    <source>
        <strain evidence="2">cv. Shumari</strain>
    </source>
</reference>
<protein>
    <submittedName>
        <fullName evidence="1">Uncharacterized protein</fullName>
    </submittedName>
</protein>